<dbReference type="RefSeq" id="WP_014886508.1">
    <property type="nucleotide sequence ID" value="NC_018410.1"/>
</dbReference>
<evidence type="ECO:0000256" key="2">
    <source>
        <dbReference type="SAM" id="SignalP"/>
    </source>
</evidence>
<reference evidence="3 4" key="1">
    <citation type="journal article" date="2012" name="Microbiology">
        <title>Extensive variation in surface lipoprotein gene content and genomic changes associated with virulence during evolution of a novel North American house finch epizootic strain of Mycoplasma gallisepticum.</title>
        <authorList>
            <person name="Tulman E.R."/>
            <person name="Liao X."/>
            <person name="Szczepanek S.M."/>
            <person name="Ley D.H."/>
            <person name="Kutish G.F."/>
            <person name="Geary S.J."/>
        </authorList>
    </citation>
    <scope>NUCLEOTIDE SEQUENCE [LARGE SCALE GENOMIC DNA]</scope>
    <source>
        <strain evidence="4">House finch-associated</strain>
    </source>
</reference>
<accession>J3T9H1</accession>
<dbReference type="Proteomes" id="UP000003940">
    <property type="component" value="Chromosome"/>
</dbReference>
<name>J3T9H1_MYCGL</name>
<organism evidence="3 4">
    <name type="scientific">Mycoplasmoides gallisepticum WI01_2001.043-13-2P</name>
    <dbReference type="NCBI Taxonomy" id="1159201"/>
    <lineage>
        <taxon>Bacteria</taxon>
        <taxon>Bacillati</taxon>
        <taxon>Mycoplasmatota</taxon>
        <taxon>Mycoplasmoidales</taxon>
        <taxon>Mycoplasmoidaceae</taxon>
        <taxon>Mycoplasmoides</taxon>
    </lineage>
</organism>
<evidence type="ECO:0000256" key="1">
    <source>
        <dbReference type="SAM" id="MobiDB-lite"/>
    </source>
</evidence>
<feature type="region of interest" description="Disordered" evidence="1">
    <location>
        <begin position="362"/>
        <end position="399"/>
    </location>
</feature>
<proteinExistence type="predicted"/>
<gene>
    <name evidence="3" type="ORF">HFMG01WIA_5179</name>
</gene>
<keyword evidence="2" id="KW-0732">Signal</keyword>
<feature type="region of interest" description="Disordered" evidence="1">
    <location>
        <begin position="329"/>
        <end position="349"/>
    </location>
</feature>
<sequence length="755" mass="82101">MIMSKKVPLKKTILLSSLGVVTAATAVAIPVSLTTANLNRVIQPIQNKSADSSKPTNPNNRPSGGNTQYEPINGGSDFSKPTKPNNIPSRGNTQYEPINGGSDSSKYATGSEGYDDTSAHEGDDGIINQNFHPEEGMDSNEAINSPGVSVPGLVPHEGMITDNNGNLSKNLNVGAAAGGVIGGIAAVGAIGAGIGLLLNTYKSSKDVTPKPTSTVEKSTVLRDFNLTKSNIADLADASLERFDLIEIKDKDGKRGAYWAPKFWFDNDRKNTGIVGGEYVANPQFRSFLKYINQNPNEMGNPNAIINYLAKQNSGEINFEDVAVGSNSNVTSPSAFRRSNSTSSSSTDSWESYDLDELFDSSDSKVAKPNQSDKDSAKRFLSRSNSTVSTSSTSSSSNKYSILSEGGIARSYSISDIEKELTKTSNIKPSIGQTSNLSFLTVLSDGFRGRRLEKRIVPRDNLGRPLISQPVNVVAKKLTREGNNAFEQGFYLAQVTYNGANNERKVSPVFLPVESLSEANKYETAASLKSLFSSRSNSTDPSVYAAALLTENLYQSGSSTYAIPRVDLYGSVSDYQSIYDSSKNSIILVTGDNKEKQETDYSIYARIDKTRKPAVASAATINEANEMKKRQQALRELAEVPPPLPERNYDTIKSTSSTEKGYSVTLNDTQASSLGSSILIRLNRWGSQIKSVFTKKSKDDSIQFPWYRPHFGMWDETELNKVSANNNVPRPTKIKNRLTSWSSSIRSKFSGFFTKI</sequence>
<evidence type="ECO:0000313" key="3">
    <source>
        <dbReference type="EMBL" id="AFP79299.1"/>
    </source>
</evidence>
<feature type="compositionally biased region" description="Low complexity" evidence="1">
    <location>
        <begin position="331"/>
        <end position="349"/>
    </location>
</feature>
<feature type="chain" id="PRO_5003777312" evidence="2">
    <location>
        <begin position="27"/>
        <end position="755"/>
    </location>
</feature>
<dbReference type="EMBL" id="CP003510">
    <property type="protein sequence ID" value="AFP79299.1"/>
    <property type="molecule type" value="Genomic_DNA"/>
</dbReference>
<feature type="compositionally biased region" description="Low complexity" evidence="1">
    <location>
        <begin position="381"/>
        <end position="399"/>
    </location>
</feature>
<feature type="compositionally biased region" description="Polar residues" evidence="1">
    <location>
        <begin position="82"/>
        <end position="108"/>
    </location>
</feature>
<feature type="compositionally biased region" description="Basic and acidic residues" evidence="1">
    <location>
        <begin position="362"/>
        <end position="377"/>
    </location>
</feature>
<protein>
    <submittedName>
        <fullName evidence="3">Major surface antigen P75</fullName>
    </submittedName>
</protein>
<evidence type="ECO:0000313" key="4">
    <source>
        <dbReference type="Proteomes" id="UP000003940"/>
    </source>
</evidence>
<feature type="compositionally biased region" description="Polar residues" evidence="1">
    <location>
        <begin position="45"/>
        <end position="70"/>
    </location>
</feature>
<feature type="region of interest" description="Disordered" evidence="1">
    <location>
        <begin position="45"/>
        <end position="140"/>
    </location>
</feature>
<dbReference type="AlphaFoldDB" id="J3T9H1"/>
<dbReference type="HOGENOM" id="CLU_368748_0_0_14"/>
<feature type="signal peptide" evidence="2">
    <location>
        <begin position="1"/>
        <end position="26"/>
    </location>
</feature>
<dbReference type="KEGG" id="mgw:HFMG01WIA_5179"/>